<feature type="binding site" evidence="14">
    <location>
        <position position="42"/>
    </location>
    <ligand>
        <name>ATP</name>
        <dbReference type="ChEBI" id="CHEBI:30616"/>
    </ligand>
</feature>
<feature type="active site" description="Nucleophile" evidence="14">
    <location>
        <position position="107"/>
    </location>
</feature>
<dbReference type="GO" id="GO:0008168">
    <property type="term" value="F:methyltransferase activity"/>
    <property type="evidence" value="ECO:0007669"/>
    <property type="project" value="UniProtKB-KW"/>
</dbReference>
<feature type="active site" description="Cysteine persulfide intermediate" evidence="14">
    <location>
        <position position="203"/>
    </location>
</feature>
<dbReference type="FunFam" id="3.40.50.620:FF:000004">
    <property type="entry name" value="tRNA-specific 2-thiouridylase MnmA"/>
    <property type="match status" value="1"/>
</dbReference>
<dbReference type="InterPro" id="IPR014729">
    <property type="entry name" value="Rossmann-like_a/b/a_fold"/>
</dbReference>
<keyword evidence="10 14" id="KW-0067">ATP-binding</keyword>
<dbReference type="Proteomes" id="UP000253083">
    <property type="component" value="Unassembled WGS sequence"/>
</dbReference>
<comment type="caution">
    <text evidence="17">The sequence shown here is derived from an EMBL/GenBank/DDBJ whole genome shotgun (WGS) entry which is preliminary data.</text>
</comment>
<keyword evidence="18" id="KW-1185">Reference proteome</keyword>
<dbReference type="CDD" id="cd01998">
    <property type="entry name" value="MnmA_TRMU-like"/>
    <property type="match status" value="1"/>
</dbReference>
<dbReference type="InterPro" id="IPR046884">
    <property type="entry name" value="MnmA-like_central"/>
</dbReference>
<evidence type="ECO:0000256" key="4">
    <source>
        <dbReference type="ARBA" id="ARBA00013805"/>
    </source>
</evidence>
<dbReference type="InterPro" id="IPR004506">
    <property type="entry name" value="MnmA-like"/>
</dbReference>
<accession>A0A395JS96</accession>
<dbReference type="PANTHER" id="PTHR11933">
    <property type="entry name" value="TRNA 5-METHYLAMINOMETHYL-2-THIOURIDYLATE -METHYLTRANSFERASE"/>
    <property type="match status" value="1"/>
</dbReference>
<evidence type="ECO:0000256" key="2">
    <source>
        <dbReference type="ARBA" id="ARBA00006191"/>
    </source>
</evidence>
<organism evidence="17 18">
    <name type="scientific">Arenicella xantha</name>
    <dbReference type="NCBI Taxonomy" id="644221"/>
    <lineage>
        <taxon>Bacteria</taxon>
        <taxon>Pseudomonadati</taxon>
        <taxon>Pseudomonadota</taxon>
        <taxon>Gammaproteobacteria</taxon>
        <taxon>Arenicellales</taxon>
        <taxon>Arenicellaceae</taxon>
        <taxon>Arenicella</taxon>
    </lineage>
</organism>
<dbReference type="GO" id="GO:0005737">
    <property type="term" value="C:cytoplasm"/>
    <property type="evidence" value="ECO:0007669"/>
    <property type="project" value="UniProtKB-SubCell"/>
</dbReference>
<feature type="binding site" evidence="14">
    <location>
        <position position="131"/>
    </location>
    <ligand>
        <name>ATP</name>
        <dbReference type="ChEBI" id="CHEBI:30616"/>
    </ligand>
</feature>
<dbReference type="FunFam" id="2.30.30.280:FF:000001">
    <property type="entry name" value="tRNA-specific 2-thiouridylase MnmA"/>
    <property type="match status" value="1"/>
</dbReference>
<proteinExistence type="inferred from homology"/>
<dbReference type="EC" id="2.8.1.13" evidence="3 14"/>
<feature type="region of interest" description="Interaction with target base in tRNA" evidence="14">
    <location>
        <begin position="102"/>
        <end position="104"/>
    </location>
</feature>
<feature type="domain" description="tRNA-specific 2-thiouridylase MnmA-like C-terminal" evidence="15">
    <location>
        <begin position="286"/>
        <end position="360"/>
    </location>
</feature>
<dbReference type="SUPFAM" id="SSF52402">
    <property type="entry name" value="Adenine nucleotide alpha hydrolases-like"/>
    <property type="match status" value="1"/>
</dbReference>
<keyword evidence="9 14" id="KW-0547">Nucleotide-binding</keyword>
<dbReference type="Pfam" id="PF20258">
    <property type="entry name" value="tRNA_Me_trans_C"/>
    <property type="match status" value="1"/>
</dbReference>
<evidence type="ECO:0000313" key="18">
    <source>
        <dbReference type="Proteomes" id="UP000253083"/>
    </source>
</evidence>
<reference evidence="17 18" key="1">
    <citation type="submission" date="2018-06" db="EMBL/GenBank/DDBJ databases">
        <title>Genomic Encyclopedia of Type Strains, Phase IV (KMG-IV): sequencing the most valuable type-strain genomes for metagenomic binning, comparative biology and taxonomic classification.</title>
        <authorList>
            <person name="Goeker M."/>
        </authorList>
    </citation>
    <scope>NUCLEOTIDE SEQUENCE [LARGE SCALE GENOMIC DNA]</scope>
    <source>
        <strain evidence="17 18">DSM 24032</strain>
    </source>
</reference>
<dbReference type="Pfam" id="PF20259">
    <property type="entry name" value="tRNA_Me_trans_M"/>
    <property type="match status" value="1"/>
</dbReference>
<keyword evidence="5 14" id="KW-0963">Cytoplasm</keyword>
<dbReference type="InterPro" id="IPR046885">
    <property type="entry name" value="MnmA-like_C"/>
</dbReference>
<dbReference type="GO" id="GO:0002143">
    <property type="term" value="P:tRNA wobble position uridine thiolation"/>
    <property type="evidence" value="ECO:0007669"/>
    <property type="project" value="TreeGrafter"/>
</dbReference>
<dbReference type="FunCoup" id="A0A395JS96">
    <property type="interactions" value="615"/>
</dbReference>
<keyword evidence="7 14" id="KW-0808">Transferase</keyword>
<dbReference type="Gene3D" id="3.40.50.620">
    <property type="entry name" value="HUPs"/>
    <property type="match status" value="1"/>
</dbReference>
<evidence type="ECO:0000256" key="8">
    <source>
        <dbReference type="ARBA" id="ARBA00022694"/>
    </source>
</evidence>
<comment type="caution">
    <text evidence="14">Lacks conserved residue(s) required for the propagation of feature annotation.</text>
</comment>
<comment type="function">
    <text evidence="14">Catalyzes the 2-thiolation of uridine at the wobble position (U34) of tRNA, leading to the formation of s(2)U34.</text>
</comment>
<name>A0A395JS96_9GAMM</name>
<dbReference type="EMBL" id="QNRT01000002">
    <property type="protein sequence ID" value="RBP51560.1"/>
    <property type="molecule type" value="Genomic_DNA"/>
</dbReference>
<dbReference type="OrthoDB" id="9800696at2"/>
<dbReference type="NCBIfam" id="TIGR00420">
    <property type="entry name" value="trmU"/>
    <property type="match status" value="1"/>
</dbReference>
<comment type="subcellular location">
    <subcellularLocation>
        <location evidence="1 14">Cytoplasm</location>
    </subcellularLocation>
</comment>
<evidence type="ECO:0000256" key="1">
    <source>
        <dbReference type="ARBA" id="ARBA00004496"/>
    </source>
</evidence>
<dbReference type="Gene3D" id="2.30.30.280">
    <property type="entry name" value="Adenine nucleotide alpha hydrolases-like domains"/>
    <property type="match status" value="1"/>
</dbReference>
<dbReference type="NCBIfam" id="NF001138">
    <property type="entry name" value="PRK00143.1"/>
    <property type="match status" value="1"/>
</dbReference>
<evidence type="ECO:0000256" key="5">
    <source>
        <dbReference type="ARBA" id="ARBA00022490"/>
    </source>
</evidence>
<feature type="region of interest" description="Interaction with tRNA" evidence="14">
    <location>
        <begin position="311"/>
        <end position="312"/>
    </location>
</feature>
<keyword evidence="12" id="KW-1015">Disulfide bond</keyword>
<evidence type="ECO:0000256" key="9">
    <source>
        <dbReference type="ARBA" id="ARBA00022741"/>
    </source>
</evidence>
<dbReference type="RefSeq" id="WP_113954318.1">
    <property type="nucleotide sequence ID" value="NZ_QNRT01000002.1"/>
</dbReference>
<keyword evidence="8 14" id="KW-0819">tRNA processing</keyword>
<feature type="domain" description="tRNA-specific 2-thiouridylase MnmA-like central" evidence="16">
    <location>
        <begin position="211"/>
        <end position="275"/>
    </location>
</feature>
<dbReference type="GO" id="GO:0103016">
    <property type="term" value="F:tRNA-uridine 2-sulfurtransferase activity"/>
    <property type="evidence" value="ECO:0007669"/>
    <property type="project" value="UniProtKB-EC"/>
</dbReference>
<keyword evidence="11 14" id="KW-0694">RNA-binding</keyword>
<sequence length="364" mass="40507">MNQDKPTPSETHVVVGMSGGVDSSVTAYLLKQKGYRVTGMFMKNWEEDDTEEYCAAATDLKDAAQVCDRLDIELREVNFAHEYWENVFEHFLAEYQAGRTPNPDILCNKEIKFKEFLLQAETIGAQYIATGHYVAKGQDGDQALLLRGSDENKDQSYFLYTLQQFQLTKSLFPLGEITKPEVRKIADEQGFVTHDKKDSTGICFIGERRFKDFLSTYLKPNPGAMVNTDGETVGQHDGLMYYTLGQRHGLDIGGPGAAWYVAGKDLAENKLLVVQGHDHPAMLSQSVVATGLDWVSATPLKVGDQVTAKTRYRQQDQACQVTAVGDDSITVRFDQPQRAVTPGQALVFYDGRRCLGGGTIESYK</sequence>
<feature type="site" description="Interaction with tRNA" evidence="14">
    <location>
        <position position="132"/>
    </location>
</feature>
<feature type="region of interest" description="Interaction with tRNA" evidence="14">
    <location>
        <begin position="153"/>
        <end position="155"/>
    </location>
</feature>
<keyword evidence="6 14" id="KW-0820">tRNA-binding</keyword>
<evidence type="ECO:0000256" key="12">
    <source>
        <dbReference type="ARBA" id="ARBA00023157"/>
    </source>
</evidence>
<dbReference type="GO" id="GO:0000049">
    <property type="term" value="F:tRNA binding"/>
    <property type="evidence" value="ECO:0007669"/>
    <property type="project" value="UniProtKB-KW"/>
</dbReference>
<dbReference type="HAMAP" id="MF_00144">
    <property type="entry name" value="tRNA_thiouridyl_MnmA"/>
    <property type="match status" value="1"/>
</dbReference>
<evidence type="ECO:0000256" key="3">
    <source>
        <dbReference type="ARBA" id="ARBA00011949"/>
    </source>
</evidence>
<dbReference type="AlphaFoldDB" id="A0A395JS96"/>
<feature type="binding site" evidence="14">
    <location>
        <begin position="16"/>
        <end position="23"/>
    </location>
    <ligand>
        <name>ATP</name>
        <dbReference type="ChEBI" id="CHEBI:30616"/>
    </ligand>
</feature>
<evidence type="ECO:0000256" key="13">
    <source>
        <dbReference type="ARBA" id="ARBA00051542"/>
    </source>
</evidence>
<dbReference type="FunFam" id="2.40.30.10:FF:000023">
    <property type="entry name" value="tRNA-specific 2-thiouridylase MnmA"/>
    <property type="match status" value="1"/>
</dbReference>
<gene>
    <name evidence="14" type="primary">mnmA</name>
    <name evidence="17" type="ORF">DFR28_102990</name>
</gene>
<comment type="catalytic activity">
    <reaction evidence="13 14">
        <text>S-sulfanyl-L-cysteinyl-[protein] + uridine(34) in tRNA + AH2 + ATP = 2-thiouridine(34) in tRNA + L-cysteinyl-[protein] + A + AMP + diphosphate + H(+)</text>
        <dbReference type="Rhea" id="RHEA:47032"/>
        <dbReference type="Rhea" id="RHEA-COMP:10131"/>
        <dbReference type="Rhea" id="RHEA-COMP:11726"/>
        <dbReference type="Rhea" id="RHEA-COMP:11727"/>
        <dbReference type="Rhea" id="RHEA-COMP:11728"/>
        <dbReference type="ChEBI" id="CHEBI:13193"/>
        <dbReference type="ChEBI" id="CHEBI:15378"/>
        <dbReference type="ChEBI" id="CHEBI:17499"/>
        <dbReference type="ChEBI" id="CHEBI:29950"/>
        <dbReference type="ChEBI" id="CHEBI:30616"/>
        <dbReference type="ChEBI" id="CHEBI:33019"/>
        <dbReference type="ChEBI" id="CHEBI:61963"/>
        <dbReference type="ChEBI" id="CHEBI:65315"/>
        <dbReference type="ChEBI" id="CHEBI:87170"/>
        <dbReference type="ChEBI" id="CHEBI:456215"/>
        <dbReference type="EC" id="2.8.1.13"/>
    </reaction>
</comment>
<evidence type="ECO:0000259" key="15">
    <source>
        <dbReference type="Pfam" id="PF20258"/>
    </source>
</evidence>
<dbReference type="GO" id="GO:0032259">
    <property type="term" value="P:methylation"/>
    <property type="evidence" value="ECO:0007669"/>
    <property type="project" value="UniProtKB-KW"/>
</dbReference>
<evidence type="ECO:0000313" key="17">
    <source>
        <dbReference type="EMBL" id="RBP51560.1"/>
    </source>
</evidence>
<dbReference type="InParanoid" id="A0A395JS96"/>
<evidence type="ECO:0000259" key="16">
    <source>
        <dbReference type="Pfam" id="PF20259"/>
    </source>
</evidence>
<dbReference type="GO" id="GO:0005524">
    <property type="term" value="F:ATP binding"/>
    <property type="evidence" value="ECO:0007669"/>
    <property type="project" value="UniProtKB-KW"/>
</dbReference>
<evidence type="ECO:0000256" key="11">
    <source>
        <dbReference type="ARBA" id="ARBA00022884"/>
    </source>
</evidence>
<feature type="site" description="Interaction with tRNA" evidence="14">
    <location>
        <position position="344"/>
    </location>
</feature>
<protein>
    <recommendedName>
        <fullName evidence="4 14">tRNA-specific 2-thiouridylase MnmA</fullName>
        <ecNumber evidence="3 14">2.8.1.13</ecNumber>
    </recommendedName>
</protein>
<keyword evidence="17" id="KW-0489">Methyltransferase</keyword>
<evidence type="ECO:0000256" key="7">
    <source>
        <dbReference type="ARBA" id="ARBA00022679"/>
    </source>
</evidence>
<dbReference type="Pfam" id="PF03054">
    <property type="entry name" value="tRNA_Me_trans"/>
    <property type="match status" value="1"/>
</dbReference>
<dbReference type="InterPro" id="IPR023382">
    <property type="entry name" value="MnmA-like_central_sf"/>
</dbReference>
<dbReference type="PANTHER" id="PTHR11933:SF5">
    <property type="entry name" value="MITOCHONDRIAL TRNA-SPECIFIC 2-THIOURIDYLASE 1"/>
    <property type="match status" value="1"/>
</dbReference>
<dbReference type="Gene3D" id="2.40.30.10">
    <property type="entry name" value="Translation factors"/>
    <property type="match status" value="1"/>
</dbReference>
<evidence type="ECO:0000256" key="10">
    <source>
        <dbReference type="ARBA" id="ARBA00022840"/>
    </source>
</evidence>
<evidence type="ECO:0000256" key="6">
    <source>
        <dbReference type="ARBA" id="ARBA00022555"/>
    </source>
</evidence>
<evidence type="ECO:0000256" key="14">
    <source>
        <dbReference type="HAMAP-Rule" id="MF_00144"/>
    </source>
</evidence>
<comment type="similarity">
    <text evidence="2 14">Belongs to the MnmA/TRMU family.</text>
</comment>